<dbReference type="InterPro" id="IPR001650">
    <property type="entry name" value="Helicase_C-like"/>
</dbReference>
<feature type="region of interest" description="Disordered" evidence="6">
    <location>
        <begin position="392"/>
        <end position="444"/>
    </location>
</feature>
<dbReference type="GO" id="GO:0003723">
    <property type="term" value="F:RNA binding"/>
    <property type="evidence" value="ECO:0007669"/>
    <property type="project" value="UniProtKB-KW"/>
</dbReference>
<evidence type="ECO:0000313" key="11">
    <source>
        <dbReference type="WBParaSite" id="PSAMB.scaffold5717size11028.g27178.t1"/>
    </source>
</evidence>
<dbReference type="InterPro" id="IPR014001">
    <property type="entry name" value="Helicase_ATP-bd"/>
</dbReference>
<dbReference type="InterPro" id="IPR001374">
    <property type="entry name" value="R3H_dom"/>
</dbReference>
<dbReference type="SMART" id="SM00487">
    <property type="entry name" value="DEXDc"/>
    <property type="match status" value="1"/>
</dbReference>
<dbReference type="CDD" id="cd18791">
    <property type="entry name" value="SF2_C_RHA"/>
    <property type="match status" value="1"/>
</dbReference>
<dbReference type="InterPro" id="IPR036867">
    <property type="entry name" value="R3H_dom_sf"/>
</dbReference>
<dbReference type="GO" id="GO:0005524">
    <property type="term" value="F:ATP binding"/>
    <property type="evidence" value="ECO:0007669"/>
    <property type="project" value="UniProtKB-KW"/>
</dbReference>
<dbReference type="CDD" id="cd17917">
    <property type="entry name" value="DEXHc_RHA-like"/>
    <property type="match status" value="1"/>
</dbReference>
<comment type="similarity">
    <text evidence="5">Belongs to the DExH box helicase family.</text>
</comment>
<dbReference type="PANTHER" id="PTHR18934">
    <property type="entry name" value="ATP-DEPENDENT RNA HELICASE"/>
    <property type="match status" value="1"/>
</dbReference>
<evidence type="ECO:0000256" key="2">
    <source>
        <dbReference type="ARBA" id="ARBA00022801"/>
    </source>
</evidence>
<keyword evidence="3" id="KW-0067">ATP-binding</keyword>
<dbReference type="InterPro" id="IPR002464">
    <property type="entry name" value="DNA/RNA_helicase_DEAH_CS"/>
</dbReference>
<feature type="compositionally biased region" description="Pro residues" evidence="6">
    <location>
        <begin position="404"/>
        <end position="413"/>
    </location>
</feature>
<dbReference type="Gene3D" id="1.20.120.1080">
    <property type="match status" value="1"/>
</dbReference>
<dbReference type="PANTHER" id="PTHR18934:SF213">
    <property type="entry name" value="3'-5' RNA HELICASE YTHDC2"/>
    <property type="match status" value="1"/>
</dbReference>
<dbReference type="SUPFAM" id="SSF82708">
    <property type="entry name" value="R3H domain"/>
    <property type="match status" value="1"/>
</dbReference>
<dbReference type="GO" id="GO:0016787">
    <property type="term" value="F:hydrolase activity"/>
    <property type="evidence" value="ECO:0007669"/>
    <property type="project" value="UniProtKB-KW"/>
</dbReference>
<dbReference type="Pfam" id="PF00271">
    <property type="entry name" value="Helicase_C"/>
    <property type="match status" value="1"/>
</dbReference>
<feature type="compositionally biased region" description="Acidic residues" evidence="6">
    <location>
        <begin position="540"/>
        <end position="563"/>
    </location>
</feature>
<evidence type="ECO:0000256" key="5">
    <source>
        <dbReference type="ARBA" id="ARBA00060772"/>
    </source>
</evidence>
<dbReference type="SMART" id="SM00393">
    <property type="entry name" value="R3H"/>
    <property type="match status" value="1"/>
</dbReference>
<dbReference type="InterPro" id="IPR027417">
    <property type="entry name" value="P-loop_NTPase"/>
</dbReference>
<dbReference type="Gene3D" id="3.40.50.300">
    <property type="entry name" value="P-loop containing nucleotide triphosphate hydrolases"/>
    <property type="match status" value="2"/>
</dbReference>
<accession>A0A914WYB6</accession>
<dbReference type="InterPro" id="IPR011545">
    <property type="entry name" value="DEAD/DEAH_box_helicase_dom"/>
</dbReference>
<dbReference type="PROSITE" id="PS51194">
    <property type="entry name" value="HELICASE_CTER"/>
    <property type="match status" value="1"/>
</dbReference>
<name>A0A914WYB6_9BILA</name>
<feature type="region of interest" description="Disordered" evidence="6">
    <location>
        <begin position="525"/>
        <end position="582"/>
    </location>
</feature>
<evidence type="ECO:0000256" key="6">
    <source>
        <dbReference type="SAM" id="MobiDB-lite"/>
    </source>
</evidence>
<organism evidence="10 11">
    <name type="scientific">Plectus sambesii</name>
    <dbReference type="NCBI Taxonomy" id="2011161"/>
    <lineage>
        <taxon>Eukaryota</taxon>
        <taxon>Metazoa</taxon>
        <taxon>Ecdysozoa</taxon>
        <taxon>Nematoda</taxon>
        <taxon>Chromadorea</taxon>
        <taxon>Plectida</taxon>
        <taxon>Plectina</taxon>
        <taxon>Plectoidea</taxon>
        <taxon>Plectidae</taxon>
        <taxon>Plectus</taxon>
    </lineage>
</organism>
<evidence type="ECO:0000259" key="7">
    <source>
        <dbReference type="PROSITE" id="PS51061"/>
    </source>
</evidence>
<feature type="domain" description="R3H" evidence="7">
    <location>
        <begin position="11"/>
        <end position="74"/>
    </location>
</feature>
<keyword evidence="2" id="KW-0378">Hydrolase</keyword>
<proteinExistence type="inferred from homology"/>
<dbReference type="Pfam" id="PF00270">
    <property type="entry name" value="DEAD"/>
    <property type="match status" value="1"/>
</dbReference>
<feature type="compositionally biased region" description="Low complexity" evidence="6">
    <location>
        <begin position="567"/>
        <end position="580"/>
    </location>
</feature>
<evidence type="ECO:0000259" key="8">
    <source>
        <dbReference type="PROSITE" id="PS51192"/>
    </source>
</evidence>
<evidence type="ECO:0000256" key="1">
    <source>
        <dbReference type="ARBA" id="ARBA00022741"/>
    </source>
</evidence>
<keyword evidence="1" id="KW-0547">Nucleotide-binding</keyword>
<dbReference type="SMART" id="SM00490">
    <property type="entry name" value="HELICc"/>
    <property type="match status" value="1"/>
</dbReference>
<dbReference type="Proteomes" id="UP000887566">
    <property type="component" value="Unplaced"/>
</dbReference>
<dbReference type="CDD" id="cd02325">
    <property type="entry name" value="R3H"/>
    <property type="match status" value="1"/>
</dbReference>
<evidence type="ECO:0000256" key="3">
    <source>
        <dbReference type="ARBA" id="ARBA00022840"/>
    </source>
</evidence>
<feature type="domain" description="Helicase ATP-binding" evidence="8">
    <location>
        <begin position="168"/>
        <end position="333"/>
    </location>
</feature>
<keyword evidence="4" id="KW-0694">RNA-binding</keyword>
<dbReference type="PROSITE" id="PS51061">
    <property type="entry name" value="R3H"/>
    <property type="match status" value="1"/>
</dbReference>
<evidence type="ECO:0000256" key="4">
    <source>
        <dbReference type="ARBA" id="ARBA00022884"/>
    </source>
</evidence>
<protein>
    <submittedName>
        <fullName evidence="11">RNA helicase</fullName>
    </submittedName>
</protein>
<dbReference type="PROSITE" id="PS00690">
    <property type="entry name" value="DEAH_ATP_HELICASE"/>
    <property type="match status" value="1"/>
</dbReference>
<dbReference type="GO" id="GO:0004386">
    <property type="term" value="F:helicase activity"/>
    <property type="evidence" value="ECO:0007669"/>
    <property type="project" value="TreeGrafter"/>
</dbReference>
<dbReference type="PROSITE" id="PS51192">
    <property type="entry name" value="HELICASE_ATP_BIND_1"/>
    <property type="match status" value="1"/>
</dbReference>
<evidence type="ECO:0000259" key="9">
    <source>
        <dbReference type="PROSITE" id="PS51194"/>
    </source>
</evidence>
<dbReference type="SUPFAM" id="SSF52540">
    <property type="entry name" value="P-loop containing nucleoside triphosphate hydrolases"/>
    <property type="match status" value="1"/>
</dbReference>
<dbReference type="WBParaSite" id="PSAMB.scaffold5717size11028.g27178.t1">
    <property type="protein sequence ID" value="PSAMB.scaffold5717size11028.g27178.t1"/>
    <property type="gene ID" value="PSAMB.scaffold5717size11028.g27178"/>
</dbReference>
<evidence type="ECO:0000313" key="10">
    <source>
        <dbReference type="Proteomes" id="UP000887566"/>
    </source>
</evidence>
<dbReference type="Pfam" id="PF04408">
    <property type="entry name" value="WHD_HA2"/>
    <property type="match status" value="1"/>
</dbReference>
<dbReference type="FunFam" id="3.40.50.300:FF:000526">
    <property type="entry name" value="DExH-box ATP-dependent RNA helicase DExH3"/>
    <property type="match status" value="1"/>
</dbReference>
<keyword evidence="10" id="KW-1185">Reference proteome</keyword>
<sequence length="911" mass="100133">MAALSSNVGYGDFKMRIKATLNLFVRDYNQTELVLDPMPKELRKMTHRLALKMGLKSVSKGKGDTRHTTISKRPFSNSLLSAVTASETDPLRLSRNQSDRLAKFLMQNSITENEKALVTGRAVARQTNRRMNRVPMAEMFVPPGPKPSPHMWDFRNTLPVAKFRQQILSTIQRHQVTLISGGTGCGKTTQVPQYLLEEATQNGLVCRIVCTQPRRLPAMSVAERVAKERGERIGSTVGYHIRLEQRTTEETVLTYCTSGVLMRMLSADDIARDISHVILDEVHEREQNTDYLLIALRQALVKRPDLKVILMSATMDADRELFLSYFPDVSHIHVPSNLFHVQTLHLAEVLALSGYTPPQSVFGGTFHFGPSPSVSQYQSFPRVDEFRPVHQPTTVEQRSQWPQTPLPPPPPAPINQSEESWDKVAYPPSFGPPYGPQSGGDAFHSTAAASAIPPYQRAQSFPTTSGWDQDLDSNTLDSTTLDSMTLDMVLAATARQIATASVLNDLDGAQLPNATWQSTTCRGKELLDPTEDTGSGCAVEGDDASEDDGPDVVELINSDDDDGGAAGTTARSAPTTTTETAHSHKVDFFIEPTAPDRSGDYYSAPAPSGVSAAAAPFRTDFFDPSIAEALNLSTLDVDGLIHSYLSSGGQQWTDAVDPDLTRAVVRFLMDSPLDGAILVFLPGYEDIVALRDAVLADGESARIKPLVFTLHSQMQNIDQQKVFEAAPAGSRKVILSTNIAEASLTIDDVVFVIDCGKVKEKTYDYRTRVSQLQTTWIAKSNAEQRKGRAGRCRPGFCFRLYSIEEFESMLPAQVAEMKRSAIHDVCLHAKMFAPDRMNVKEFLKLAPEPPSEQAIAGSLELLQTLGALTPQNAWDDSGQELTDLGRIVAQLPVDPQLARLLLFGVTLKCFN</sequence>
<dbReference type="Gene3D" id="3.30.1370.50">
    <property type="entry name" value="R3H-like domain"/>
    <property type="match status" value="1"/>
</dbReference>
<reference evidence="11" key="1">
    <citation type="submission" date="2022-11" db="UniProtKB">
        <authorList>
            <consortium name="WormBaseParasite"/>
        </authorList>
    </citation>
    <scope>IDENTIFICATION</scope>
</reference>
<dbReference type="Pfam" id="PF01424">
    <property type="entry name" value="R3H"/>
    <property type="match status" value="1"/>
</dbReference>
<dbReference type="AlphaFoldDB" id="A0A914WYB6"/>
<feature type="compositionally biased region" description="Polar residues" evidence="6">
    <location>
        <begin position="392"/>
        <end position="401"/>
    </location>
</feature>
<feature type="domain" description="Helicase C-terminal" evidence="9">
    <location>
        <begin position="659"/>
        <end position="833"/>
    </location>
</feature>
<dbReference type="InterPro" id="IPR048333">
    <property type="entry name" value="HA2_WH"/>
</dbReference>